<sequence length="86" mass="9884">MLLVLYFVDSEEENLDVSRDAYYYLSVDLFIILLQAFSIVGNGFIVYLFCIKRRLRKNLSLRLVLTLAITDFLFGISSNALPCLLP</sequence>
<feature type="domain" description="G-protein coupled receptors family 1 profile" evidence="6">
    <location>
        <begin position="41"/>
        <end position="86"/>
    </location>
</feature>
<reference evidence="8" key="1">
    <citation type="submission" date="2022-11" db="UniProtKB">
        <authorList>
            <consortium name="WormBaseParasite"/>
        </authorList>
    </citation>
    <scope>IDENTIFICATION</scope>
</reference>
<name>A0A915DNS5_9BILA</name>
<proteinExistence type="predicted"/>
<evidence type="ECO:0000313" key="8">
    <source>
        <dbReference type="WBParaSite" id="jg21384"/>
    </source>
</evidence>
<evidence type="ECO:0000259" key="6">
    <source>
        <dbReference type="PROSITE" id="PS50262"/>
    </source>
</evidence>
<evidence type="ECO:0000256" key="1">
    <source>
        <dbReference type="ARBA" id="ARBA00004370"/>
    </source>
</evidence>
<dbReference type="PANTHER" id="PTHR46955">
    <property type="entry name" value="PROTEIN CBG01349-RELATED"/>
    <property type="match status" value="1"/>
</dbReference>
<dbReference type="GO" id="GO:0016020">
    <property type="term" value="C:membrane"/>
    <property type="evidence" value="ECO:0007669"/>
    <property type="project" value="UniProtKB-SubCell"/>
</dbReference>
<organism evidence="7 8">
    <name type="scientific">Ditylenchus dipsaci</name>
    <dbReference type="NCBI Taxonomy" id="166011"/>
    <lineage>
        <taxon>Eukaryota</taxon>
        <taxon>Metazoa</taxon>
        <taxon>Ecdysozoa</taxon>
        <taxon>Nematoda</taxon>
        <taxon>Chromadorea</taxon>
        <taxon>Rhabditida</taxon>
        <taxon>Tylenchina</taxon>
        <taxon>Tylenchomorpha</taxon>
        <taxon>Sphaerularioidea</taxon>
        <taxon>Anguinidae</taxon>
        <taxon>Anguininae</taxon>
        <taxon>Ditylenchus</taxon>
    </lineage>
</organism>
<evidence type="ECO:0000313" key="7">
    <source>
        <dbReference type="Proteomes" id="UP000887574"/>
    </source>
</evidence>
<evidence type="ECO:0000256" key="3">
    <source>
        <dbReference type="ARBA" id="ARBA00022989"/>
    </source>
</evidence>
<dbReference type="SUPFAM" id="SSF81321">
    <property type="entry name" value="Family A G protein-coupled receptor-like"/>
    <property type="match status" value="1"/>
</dbReference>
<evidence type="ECO:0000256" key="4">
    <source>
        <dbReference type="ARBA" id="ARBA00023136"/>
    </source>
</evidence>
<evidence type="ECO:0000256" key="2">
    <source>
        <dbReference type="ARBA" id="ARBA00022692"/>
    </source>
</evidence>
<protein>
    <submittedName>
        <fullName evidence="8">G-protein coupled receptors family 1 profile domain-containing protein</fullName>
    </submittedName>
</protein>
<dbReference type="PROSITE" id="PS50262">
    <property type="entry name" value="G_PROTEIN_RECEP_F1_2"/>
    <property type="match status" value="1"/>
</dbReference>
<dbReference type="InterPro" id="IPR052322">
    <property type="entry name" value="Mito_rRNA_Mtase_NSUN4"/>
</dbReference>
<dbReference type="InterPro" id="IPR017452">
    <property type="entry name" value="GPCR_Rhodpsn_7TM"/>
</dbReference>
<dbReference type="PANTHER" id="PTHR46955:SF3">
    <property type="entry name" value="G_PROTEIN_RECEP_F1_2 DOMAIN-CONTAINING PROTEIN"/>
    <property type="match status" value="1"/>
</dbReference>
<feature type="transmembrane region" description="Helical" evidence="5">
    <location>
        <begin position="61"/>
        <end position="81"/>
    </location>
</feature>
<keyword evidence="3 5" id="KW-1133">Transmembrane helix</keyword>
<evidence type="ECO:0000256" key="5">
    <source>
        <dbReference type="SAM" id="Phobius"/>
    </source>
</evidence>
<dbReference type="Gene3D" id="1.20.1070.10">
    <property type="entry name" value="Rhodopsin 7-helix transmembrane proteins"/>
    <property type="match status" value="1"/>
</dbReference>
<keyword evidence="2 5" id="KW-0812">Transmembrane</keyword>
<dbReference type="Proteomes" id="UP000887574">
    <property type="component" value="Unplaced"/>
</dbReference>
<dbReference type="AlphaFoldDB" id="A0A915DNS5"/>
<accession>A0A915DNS5</accession>
<comment type="subcellular location">
    <subcellularLocation>
        <location evidence="1">Membrane</location>
    </subcellularLocation>
</comment>
<keyword evidence="7" id="KW-1185">Reference proteome</keyword>
<dbReference type="WBParaSite" id="jg21384">
    <property type="protein sequence ID" value="jg21384"/>
    <property type="gene ID" value="jg21384"/>
</dbReference>
<feature type="transmembrane region" description="Helical" evidence="5">
    <location>
        <begin position="22"/>
        <end position="49"/>
    </location>
</feature>
<keyword evidence="4 5" id="KW-0472">Membrane</keyword>